<keyword evidence="1" id="KW-0677">Repeat</keyword>
<evidence type="ECO:0000259" key="5">
    <source>
        <dbReference type="PROSITE" id="PS50853"/>
    </source>
</evidence>
<sequence>MTVRGRIAAFLAILLTALAGESAGVANAAGPDAPTGLSASASADGTVHFQWIAATGASAYRLEWSADPSFASGSVSTVNTYALDWISPYPLVTDAATELYWRVRSYSQAFTGEGLPSPTSAVSVDGTLAPSLIAPAGSGVTTIAYPAPTTFHWAPVTGAVGYELQYTSDVFDSGNPGLVTTTVKGTSFTPTAPLKRRDDASQQTLTWKWRVRAVLYNGTTAATPTRYGPYSTESQFQLVWNLPPTNLRPRDLTDVPGEVQSDLKFSWDAVPGAAKYRLTFGTGRNEADGSILEPKTVDVFTTTYIPTSTLPNVGRFWQVTPLDAAGNTGTSSPVLEFKKKWQKQVGPSASDPTDELVYPEALTGSTNPGTPPEMYLADFELTWEPLPRATFYLVTVYGPTGNVYCRTGATSATIIAYKFDGTGLSDNLKSHGDCLWVSDVTKQIQPRSDWTYSWQVQAIDYAGSLSTGYQSGSSSPGTFPADVLISNPSPMRYFTIKDEDRTAPSSTAVTLDQSAFTADNPPTKIGHPAPLMTWNLAGNGTGGFAPGYQVELFTDATRTNPIASFRTPSRKLRINGVFKDNQTANPYFAAVRPIDPTRTGYSWTSSAYWFLNDLSVDAFSWTKASTQLTGLAAITQEDGSALLSWNPQQVSGLQDGGSRGYQIRILNGGTQIGVTKKLEYPFYVAQKPATSTDTTFPSPMTDTQLPFGNNYSFEVAPLDANGNPGRTTAYGPFTVGISAPTTNPVTAISGGSATLSWNVVSAAVKYELHYRLVGSSTWTTVNNVGQVSSTLNELGQGAYEWEVRAIDSGTNASNWRTGTGFTIGTGTTTLTTADAAVLPSVDRVLRWTSTVGGAVRYQVQIADDAAFTQAIKSYETVATSFAIPDALTAGKQYQWRVRALAEPVGAGSALKVLNVSATRAFTVRTVPAKVAKPAVTLEGTGAKLTWTALTGANAGTDQPLIYIVAYREYTTDTDWADAAVQQTTPGEPSMLVTSLLPGKKYQFRVAAKNTEGIGPWSDVAEKETATKPIVAPTLTVTAKLGQLDLTIGRLSGASTGGSAITGYQLAYRRSADVTWTTINLPAITSRYTLDRLANATSYHVSVAAINGVGVGPAETVSVSTLGTASAPRNVAVKRGDRQVTVSWVAPAQPNGDITGYVIEVRQGSGAWKGAGSVKAEVTKTTVTGLANGKAHQIRVAARTKVGLGSYSAPMTVTPAGKPIAPAKITAKSSKKGKITVKWSKAGANGAKVTAYTVQFSNNGTKWKKVKKLAATKLKLVTTKGKRGKSVYFRVIATNALGNAVPSRAVSVVRK</sequence>
<keyword evidence="7" id="KW-1185">Reference proteome</keyword>
<dbReference type="CDD" id="cd00063">
    <property type="entry name" value="FN3"/>
    <property type="match status" value="4"/>
</dbReference>
<dbReference type="InterPro" id="IPR003961">
    <property type="entry name" value="FN3_dom"/>
</dbReference>
<dbReference type="OrthoDB" id="5485729at2"/>
<keyword evidence="2" id="KW-0326">Glycosidase</keyword>
<feature type="domain" description="Fibronectin type-III" evidence="5">
    <location>
        <begin position="926"/>
        <end position="1029"/>
    </location>
</feature>
<dbReference type="PROSITE" id="PS50853">
    <property type="entry name" value="FN3"/>
    <property type="match status" value="5"/>
</dbReference>
<dbReference type="PANTHER" id="PTHR13817">
    <property type="entry name" value="TITIN"/>
    <property type="match status" value="1"/>
</dbReference>
<evidence type="ECO:0000256" key="3">
    <source>
        <dbReference type="ARBA" id="ARBA00023326"/>
    </source>
</evidence>
<reference evidence="6 7" key="1">
    <citation type="submission" date="2019-06" db="EMBL/GenBank/DDBJ databases">
        <title>Sequencing the genomes of 1000 actinobacteria strains.</title>
        <authorList>
            <person name="Klenk H.-P."/>
        </authorList>
    </citation>
    <scope>NUCLEOTIDE SEQUENCE [LARGE SCALE GENOMIC DNA]</scope>
    <source>
        <strain evidence="6 7">DSM 4813</strain>
    </source>
</reference>
<protein>
    <submittedName>
        <fullName evidence="6">Fibronectin type III domain protein</fullName>
    </submittedName>
</protein>
<gene>
    <name evidence="6" type="ORF">FB461_0960</name>
</gene>
<dbReference type="InterPro" id="IPR013783">
    <property type="entry name" value="Ig-like_fold"/>
</dbReference>
<dbReference type="EMBL" id="VFOS01000001">
    <property type="protein sequence ID" value="TQL64456.1"/>
    <property type="molecule type" value="Genomic_DNA"/>
</dbReference>
<comment type="caution">
    <text evidence="6">The sequence shown here is derived from an EMBL/GenBank/DDBJ whole genome shotgun (WGS) entry which is preliminary data.</text>
</comment>
<dbReference type="RefSeq" id="WP_142119425.1">
    <property type="nucleotide sequence ID" value="NZ_BAAASV010000003.1"/>
</dbReference>
<feature type="signal peptide" evidence="4">
    <location>
        <begin position="1"/>
        <end position="28"/>
    </location>
</feature>
<proteinExistence type="predicted"/>
<evidence type="ECO:0000256" key="2">
    <source>
        <dbReference type="ARBA" id="ARBA00023295"/>
    </source>
</evidence>
<keyword evidence="3" id="KW-0624">Polysaccharide degradation</keyword>
<dbReference type="InterPro" id="IPR050964">
    <property type="entry name" value="Striated_Muscle_Regulatory"/>
</dbReference>
<keyword evidence="2" id="KW-0378">Hydrolase</keyword>
<feature type="domain" description="Fibronectin type-III" evidence="5">
    <location>
        <begin position="739"/>
        <end position="828"/>
    </location>
</feature>
<name>A0A542ZW42_RARFA</name>
<evidence type="ECO:0000256" key="1">
    <source>
        <dbReference type="ARBA" id="ARBA00022737"/>
    </source>
</evidence>
<accession>A0A542ZW42</accession>
<evidence type="ECO:0000313" key="6">
    <source>
        <dbReference type="EMBL" id="TQL64456.1"/>
    </source>
</evidence>
<keyword evidence="4" id="KW-0732">Signal</keyword>
<dbReference type="Pfam" id="PF00041">
    <property type="entry name" value="fn3"/>
    <property type="match status" value="3"/>
</dbReference>
<organism evidence="6 7">
    <name type="scientific">Rarobacter faecitabidus</name>
    <dbReference type="NCBI Taxonomy" id="13243"/>
    <lineage>
        <taxon>Bacteria</taxon>
        <taxon>Bacillati</taxon>
        <taxon>Actinomycetota</taxon>
        <taxon>Actinomycetes</taxon>
        <taxon>Micrococcales</taxon>
        <taxon>Rarobacteraceae</taxon>
        <taxon>Rarobacter</taxon>
    </lineage>
</organism>
<keyword evidence="3" id="KW-0119">Carbohydrate metabolism</keyword>
<dbReference type="SUPFAM" id="SSF49265">
    <property type="entry name" value="Fibronectin type III"/>
    <property type="match status" value="4"/>
</dbReference>
<dbReference type="GO" id="GO:0000272">
    <property type="term" value="P:polysaccharide catabolic process"/>
    <property type="evidence" value="ECO:0007669"/>
    <property type="project" value="UniProtKB-KW"/>
</dbReference>
<evidence type="ECO:0000256" key="4">
    <source>
        <dbReference type="SAM" id="SignalP"/>
    </source>
</evidence>
<feature type="chain" id="PRO_5022073656" evidence="4">
    <location>
        <begin position="29"/>
        <end position="1310"/>
    </location>
</feature>
<dbReference type="GO" id="GO:0016798">
    <property type="term" value="F:hydrolase activity, acting on glycosyl bonds"/>
    <property type="evidence" value="ECO:0007669"/>
    <property type="project" value="UniProtKB-KW"/>
</dbReference>
<dbReference type="PANTHER" id="PTHR13817:SF73">
    <property type="entry name" value="FIBRONECTIN TYPE-III DOMAIN-CONTAINING PROTEIN"/>
    <property type="match status" value="1"/>
</dbReference>
<dbReference type="InterPro" id="IPR036116">
    <property type="entry name" value="FN3_sf"/>
</dbReference>
<dbReference type="Gene3D" id="2.60.40.10">
    <property type="entry name" value="Immunoglobulins"/>
    <property type="match status" value="10"/>
</dbReference>
<evidence type="ECO:0000313" key="7">
    <source>
        <dbReference type="Proteomes" id="UP000315389"/>
    </source>
</evidence>
<dbReference type="SMART" id="SM00060">
    <property type="entry name" value="FN3"/>
    <property type="match status" value="7"/>
</dbReference>
<feature type="domain" description="Fibronectin type-III" evidence="5">
    <location>
        <begin position="1031"/>
        <end position="1124"/>
    </location>
</feature>
<feature type="domain" description="Fibronectin type-III" evidence="5">
    <location>
        <begin position="1126"/>
        <end position="1218"/>
    </location>
</feature>
<feature type="domain" description="Fibronectin type-III" evidence="5">
    <location>
        <begin position="1220"/>
        <end position="1310"/>
    </location>
</feature>
<dbReference type="Proteomes" id="UP000315389">
    <property type="component" value="Unassembled WGS sequence"/>
</dbReference>